<keyword evidence="3" id="KW-1185">Reference proteome</keyword>
<proteinExistence type="predicted"/>
<dbReference type="Gene3D" id="3.40.630.30">
    <property type="match status" value="1"/>
</dbReference>
<dbReference type="Pfam" id="PF13673">
    <property type="entry name" value="Acetyltransf_10"/>
    <property type="match status" value="1"/>
</dbReference>
<evidence type="ECO:0000313" key="3">
    <source>
        <dbReference type="Proteomes" id="UP001266099"/>
    </source>
</evidence>
<accession>A0ABU1T0U5</accession>
<dbReference type="PANTHER" id="PTHR13538:SF4">
    <property type="entry name" value="N-ALPHA-ACETYLTRANSFERASE 80"/>
    <property type="match status" value="1"/>
</dbReference>
<dbReference type="InterPro" id="IPR039840">
    <property type="entry name" value="NAA80"/>
</dbReference>
<sequence length="152" mass="16414">MVEVVVADTPAQVAQCFEIRKEVFVAEQNVPIAEEIDAFDEAPSTVHLLAITAGNALGTIRILPDQPGQVHIGRVAVRAQARGMGIGSMLMEAGQKYALQHFADSRGQVVVKISAQLQALGFYAALGYELTDGAIYYDAGIEHRDMIWRSAS</sequence>
<name>A0ABU1T0U5_9ACTO</name>
<dbReference type="PROSITE" id="PS51186">
    <property type="entry name" value="GNAT"/>
    <property type="match status" value="1"/>
</dbReference>
<evidence type="ECO:0000313" key="2">
    <source>
        <dbReference type="EMBL" id="MDR6938992.1"/>
    </source>
</evidence>
<dbReference type="InterPro" id="IPR000182">
    <property type="entry name" value="GNAT_dom"/>
</dbReference>
<dbReference type="RefSeq" id="WP_309955257.1">
    <property type="nucleotide sequence ID" value="NZ_JAVDUJ010000001.1"/>
</dbReference>
<evidence type="ECO:0000259" key="1">
    <source>
        <dbReference type="PROSITE" id="PS51186"/>
    </source>
</evidence>
<organism evidence="2 3">
    <name type="scientific">Arcanobacterium hippocoleae</name>
    <dbReference type="NCBI Taxonomy" id="149017"/>
    <lineage>
        <taxon>Bacteria</taxon>
        <taxon>Bacillati</taxon>
        <taxon>Actinomycetota</taxon>
        <taxon>Actinomycetes</taxon>
        <taxon>Actinomycetales</taxon>
        <taxon>Actinomycetaceae</taxon>
        <taxon>Arcanobacterium</taxon>
    </lineage>
</organism>
<dbReference type="InterPro" id="IPR016181">
    <property type="entry name" value="Acyl_CoA_acyltransferase"/>
</dbReference>
<feature type="domain" description="N-acetyltransferase" evidence="1">
    <location>
        <begin position="3"/>
        <end position="147"/>
    </location>
</feature>
<comment type="caution">
    <text evidence="2">The sequence shown here is derived from an EMBL/GenBank/DDBJ whole genome shotgun (WGS) entry which is preliminary data.</text>
</comment>
<gene>
    <name evidence="2" type="ORF">J2S36_000535</name>
</gene>
<dbReference type="CDD" id="cd04301">
    <property type="entry name" value="NAT_SF"/>
    <property type="match status" value="1"/>
</dbReference>
<dbReference type="EMBL" id="JAVDUJ010000001">
    <property type="protein sequence ID" value="MDR6938992.1"/>
    <property type="molecule type" value="Genomic_DNA"/>
</dbReference>
<reference evidence="2 3" key="1">
    <citation type="submission" date="2023-07" db="EMBL/GenBank/DDBJ databases">
        <title>Sequencing the genomes of 1000 actinobacteria strains.</title>
        <authorList>
            <person name="Klenk H.-P."/>
        </authorList>
    </citation>
    <scope>NUCLEOTIDE SEQUENCE [LARGE SCALE GENOMIC DNA]</scope>
    <source>
        <strain evidence="2 3">DSM 15539</strain>
    </source>
</reference>
<dbReference type="Proteomes" id="UP001266099">
    <property type="component" value="Unassembled WGS sequence"/>
</dbReference>
<protein>
    <submittedName>
        <fullName evidence="2">GNAT family N-acyltransferase</fullName>
    </submittedName>
</protein>
<dbReference type="SUPFAM" id="SSF55729">
    <property type="entry name" value="Acyl-CoA N-acyltransferases (Nat)"/>
    <property type="match status" value="1"/>
</dbReference>
<dbReference type="PANTHER" id="PTHR13538">
    <property type="entry name" value="N-ACETYLTRANSFERASE 6"/>
    <property type="match status" value="1"/>
</dbReference>